<evidence type="ECO:0000256" key="2">
    <source>
        <dbReference type="SAM" id="Phobius"/>
    </source>
</evidence>
<evidence type="ECO:0000313" key="4">
    <source>
        <dbReference type="Proteomes" id="UP001108240"/>
    </source>
</evidence>
<keyword evidence="2" id="KW-1133">Transmembrane helix</keyword>
<keyword evidence="2" id="KW-0472">Membrane</keyword>
<organism evidence="3 4">
    <name type="scientific">Cyprinus carpio carpio</name>
    <dbReference type="NCBI Taxonomy" id="630221"/>
    <lineage>
        <taxon>Eukaryota</taxon>
        <taxon>Metazoa</taxon>
        <taxon>Chordata</taxon>
        <taxon>Craniata</taxon>
        <taxon>Vertebrata</taxon>
        <taxon>Euteleostomi</taxon>
        <taxon>Actinopterygii</taxon>
        <taxon>Neopterygii</taxon>
        <taxon>Teleostei</taxon>
        <taxon>Ostariophysi</taxon>
        <taxon>Cypriniformes</taxon>
        <taxon>Cyprinidae</taxon>
        <taxon>Cyprininae</taxon>
        <taxon>Cyprinus</taxon>
    </lineage>
</organism>
<proteinExistence type="predicted"/>
<dbReference type="InterPro" id="IPR037693">
    <property type="entry name" value="CCDC15"/>
</dbReference>
<dbReference type="Ensembl" id="ENSCCRT00000006299.2">
    <property type="protein sequence ID" value="ENSCCRP00000005723.2"/>
    <property type="gene ID" value="ENSCCRG00000003396.2"/>
</dbReference>
<dbReference type="PANTHER" id="PTHR14817:SF2">
    <property type="entry name" value="COILED-COIL DOMAIN-CONTAINING PROTEIN 15"/>
    <property type="match status" value="1"/>
</dbReference>
<reference evidence="3" key="2">
    <citation type="submission" date="2025-09" db="UniProtKB">
        <authorList>
            <consortium name="Ensembl"/>
        </authorList>
    </citation>
    <scope>IDENTIFICATION</scope>
</reference>
<keyword evidence="2" id="KW-0812">Transmembrane</keyword>
<feature type="region of interest" description="Disordered" evidence="1">
    <location>
        <begin position="193"/>
        <end position="233"/>
    </location>
</feature>
<dbReference type="GO" id="GO:0005813">
    <property type="term" value="C:centrosome"/>
    <property type="evidence" value="ECO:0007669"/>
    <property type="project" value="TreeGrafter"/>
</dbReference>
<dbReference type="AlphaFoldDB" id="A0A8C0Y839"/>
<dbReference type="PANTHER" id="PTHR14817">
    <property type="entry name" value="COILED-COIL DOMAIN-CONTAINING PROTEIN 15"/>
    <property type="match status" value="1"/>
</dbReference>
<reference evidence="3" key="1">
    <citation type="submission" date="2025-08" db="UniProtKB">
        <authorList>
            <consortium name="Ensembl"/>
        </authorList>
    </citation>
    <scope>IDENTIFICATION</scope>
</reference>
<name>A0A8C0Y839_CYPCA</name>
<sequence length="560" mass="65034">MNQAKPAKERVCSSITQKKLFKENKRITSGNRRKARDVRVLAERNPAVAPVAVWVESGDESLEHPADRALLTEEFLEETRREKEESLRRFQDAVRERVSQQARLRKQQQLLKSYETVERESKVSQLTSKAAHRLTPQTNLFPSWTHGERAICSPSSCCVSAHGTEAVSSHHHTHNTRVSKVRKQVRHKLAARQTVQEGDELSQLPGGRWKLSPARDKPESHTWRDQKDTEGEDYKQDVDVEDEMLLGQHDQPLDLHHHRSKTVTFHNDMIYEPDEPATVSFTTDYRASQVLWPHENQEELKRQRQSQFLMHRRHFMDIERERVKEHQRHRKHLKRTARIKNEKEQLRKAEEKKMERQRLQEEERKDMAEREYLILERLRLDEEEAAEKVERREKTKSIKESKRYIEAMQALMKEKLEKDKIELPPLCCCGDTFWDSHPDTCANNCIFYNNPKGTGSSSSSSRLSSIPPTTSLESLSVLSRASCTETALMLFIQQTSTSLTMTPGVTGLLLTRTITRTCLECWTTAFLLLMLLACSLGMILDFLGSTFLVSVICLKYSTWF</sequence>
<dbReference type="Proteomes" id="UP001108240">
    <property type="component" value="Unplaced"/>
</dbReference>
<keyword evidence="4" id="KW-1185">Reference proteome</keyword>
<evidence type="ECO:0000313" key="3">
    <source>
        <dbReference type="Ensembl" id="ENSCCRP00000005723.2"/>
    </source>
</evidence>
<protein>
    <submittedName>
        <fullName evidence="3">Coiled-coil domain containing 15</fullName>
    </submittedName>
</protein>
<feature type="compositionally biased region" description="Basic and acidic residues" evidence="1">
    <location>
        <begin position="213"/>
        <end position="233"/>
    </location>
</feature>
<dbReference type="GeneTree" id="ENSGT00500000044966"/>
<accession>A0A8C0Y839</accession>
<evidence type="ECO:0000256" key="1">
    <source>
        <dbReference type="SAM" id="MobiDB-lite"/>
    </source>
</evidence>
<feature type="transmembrane region" description="Helical" evidence="2">
    <location>
        <begin position="525"/>
        <end position="554"/>
    </location>
</feature>
<feature type="region of interest" description="Disordered" evidence="1">
    <location>
        <begin position="341"/>
        <end position="362"/>
    </location>
</feature>